<feature type="transmembrane region" description="Helical" evidence="7">
    <location>
        <begin position="361"/>
        <end position="379"/>
    </location>
</feature>
<comment type="caution">
    <text evidence="9">The sequence shown here is derived from an EMBL/GenBank/DDBJ whole genome shotgun (WGS) entry which is preliminary data.</text>
</comment>
<keyword evidence="6 7" id="KW-0472">Membrane</keyword>
<dbReference type="Pfam" id="PF07690">
    <property type="entry name" value="MFS_1"/>
    <property type="match status" value="1"/>
</dbReference>
<keyword evidence="10" id="KW-1185">Reference proteome</keyword>
<dbReference type="RefSeq" id="WP_307328282.1">
    <property type="nucleotide sequence ID" value="NZ_JAUSUG010000016.1"/>
</dbReference>
<evidence type="ECO:0000259" key="8">
    <source>
        <dbReference type="PROSITE" id="PS50850"/>
    </source>
</evidence>
<feature type="transmembrane region" description="Helical" evidence="7">
    <location>
        <begin position="155"/>
        <end position="176"/>
    </location>
</feature>
<dbReference type="PANTHER" id="PTHR23513:SF6">
    <property type="entry name" value="MAJOR FACILITATOR SUPERFAMILY ASSOCIATED DOMAIN-CONTAINING PROTEIN"/>
    <property type="match status" value="1"/>
</dbReference>
<evidence type="ECO:0000256" key="2">
    <source>
        <dbReference type="ARBA" id="ARBA00022448"/>
    </source>
</evidence>
<feature type="transmembrane region" description="Helical" evidence="7">
    <location>
        <begin position="296"/>
        <end position="314"/>
    </location>
</feature>
<evidence type="ECO:0000256" key="7">
    <source>
        <dbReference type="SAM" id="Phobius"/>
    </source>
</evidence>
<sequence>MEATKKIKTKLKTTSLCKNKNFLFLWGGSAISLFGLQIYMIVMPLLIYDLSQSALAMSGIRVMEILPNVLLGMVAGVIVDRVHRKKIMTITVLVQWLAIGGILLLLLSQGIQLWSLFLLGFLFSGSGYFFGNAYHSSLPQIIAKEQLTEANAKLSFMDTMIRMVGPGITGFILAATTFEGTLFIQFICISILLIFLTKIRIPPVERQNTRNSFWMDLKEGIKELFGNKLLLTPTIAILFVNLASSMVIGVLLFFAVDIIGATESQIGLMLSFGALGGLLGALAVKKILNYIPRGKLFTYSLVIEIIGFTILIFANTWWVIGISLAIRTFAVSIVNIIYLAARQEFTPNHLLGRVSGTSSMLMKLAMPVGLLFAGIWAEILPIRPLFLITVVIVSIIFMGLLRTRFYQVT</sequence>
<keyword evidence="4 7" id="KW-0812">Transmembrane</keyword>
<feature type="transmembrane region" description="Helical" evidence="7">
    <location>
        <begin position="266"/>
        <end position="284"/>
    </location>
</feature>
<evidence type="ECO:0000256" key="4">
    <source>
        <dbReference type="ARBA" id="ARBA00022692"/>
    </source>
</evidence>
<feature type="transmembrane region" description="Helical" evidence="7">
    <location>
        <begin position="113"/>
        <end position="134"/>
    </location>
</feature>
<dbReference type="InterPro" id="IPR011701">
    <property type="entry name" value="MFS"/>
</dbReference>
<keyword evidence="3" id="KW-1003">Cell membrane</keyword>
<proteinExistence type="predicted"/>
<organism evidence="9 10">
    <name type="scientific">Evansella vedderi</name>
    <dbReference type="NCBI Taxonomy" id="38282"/>
    <lineage>
        <taxon>Bacteria</taxon>
        <taxon>Bacillati</taxon>
        <taxon>Bacillota</taxon>
        <taxon>Bacilli</taxon>
        <taxon>Bacillales</taxon>
        <taxon>Bacillaceae</taxon>
        <taxon>Evansella</taxon>
    </lineage>
</organism>
<feature type="transmembrane region" description="Helical" evidence="7">
    <location>
        <begin position="60"/>
        <end position="80"/>
    </location>
</feature>
<evidence type="ECO:0000256" key="1">
    <source>
        <dbReference type="ARBA" id="ARBA00004651"/>
    </source>
</evidence>
<gene>
    <name evidence="9" type="ORF">J2S74_003742</name>
</gene>
<reference evidence="9 10" key="1">
    <citation type="submission" date="2023-07" db="EMBL/GenBank/DDBJ databases">
        <title>Genomic Encyclopedia of Type Strains, Phase IV (KMG-IV): sequencing the most valuable type-strain genomes for metagenomic binning, comparative biology and taxonomic classification.</title>
        <authorList>
            <person name="Goeker M."/>
        </authorList>
    </citation>
    <scope>NUCLEOTIDE SEQUENCE [LARGE SCALE GENOMIC DNA]</scope>
    <source>
        <strain evidence="9 10">DSM 9768</strain>
    </source>
</reference>
<feature type="transmembrane region" description="Helical" evidence="7">
    <location>
        <begin position="385"/>
        <end position="401"/>
    </location>
</feature>
<feature type="transmembrane region" description="Helical" evidence="7">
    <location>
        <begin position="87"/>
        <end position="107"/>
    </location>
</feature>
<protein>
    <submittedName>
        <fullName evidence="9">MFS family permease</fullName>
    </submittedName>
</protein>
<dbReference type="Proteomes" id="UP001230005">
    <property type="component" value="Unassembled WGS sequence"/>
</dbReference>
<dbReference type="InterPro" id="IPR020846">
    <property type="entry name" value="MFS_dom"/>
</dbReference>
<dbReference type="EMBL" id="JAUSUG010000016">
    <property type="protein sequence ID" value="MDQ0256322.1"/>
    <property type="molecule type" value="Genomic_DNA"/>
</dbReference>
<feature type="domain" description="Major facilitator superfamily (MFS) profile" evidence="8">
    <location>
        <begin position="229"/>
        <end position="409"/>
    </location>
</feature>
<feature type="transmembrane region" description="Helical" evidence="7">
    <location>
        <begin position="320"/>
        <end position="341"/>
    </location>
</feature>
<dbReference type="SUPFAM" id="SSF103473">
    <property type="entry name" value="MFS general substrate transporter"/>
    <property type="match status" value="1"/>
</dbReference>
<dbReference type="InterPro" id="IPR036259">
    <property type="entry name" value="MFS_trans_sf"/>
</dbReference>
<dbReference type="Gene3D" id="1.20.1250.20">
    <property type="entry name" value="MFS general substrate transporter like domains"/>
    <property type="match status" value="1"/>
</dbReference>
<name>A0ABT9ZYK1_9BACI</name>
<feature type="transmembrane region" description="Helical" evidence="7">
    <location>
        <begin position="21"/>
        <end position="48"/>
    </location>
</feature>
<feature type="transmembrane region" description="Helical" evidence="7">
    <location>
        <begin position="229"/>
        <end position="254"/>
    </location>
</feature>
<feature type="transmembrane region" description="Helical" evidence="7">
    <location>
        <begin position="182"/>
        <end position="201"/>
    </location>
</feature>
<dbReference type="PANTHER" id="PTHR23513">
    <property type="entry name" value="INTEGRAL MEMBRANE EFFLUX PROTEIN-RELATED"/>
    <property type="match status" value="1"/>
</dbReference>
<evidence type="ECO:0000256" key="5">
    <source>
        <dbReference type="ARBA" id="ARBA00022989"/>
    </source>
</evidence>
<comment type="subcellular location">
    <subcellularLocation>
        <location evidence="1">Cell membrane</location>
        <topology evidence="1">Multi-pass membrane protein</topology>
    </subcellularLocation>
</comment>
<evidence type="ECO:0000313" key="10">
    <source>
        <dbReference type="Proteomes" id="UP001230005"/>
    </source>
</evidence>
<evidence type="ECO:0000313" key="9">
    <source>
        <dbReference type="EMBL" id="MDQ0256322.1"/>
    </source>
</evidence>
<dbReference type="PROSITE" id="PS50850">
    <property type="entry name" value="MFS"/>
    <property type="match status" value="1"/>
</dbReference>
<keyword evidence="5 7" id="KW-1133">Transmembrane helix</keyword>
<accession>A0ABT9ZYK1</accession>
<evidence type="ECO:0000256" key="3">
    <source>
        <dbReference type="ARBA" id="ARBA00022475"/>
    </source>
</evidence>
<dbReference type="CDD" id="cd06173">
    <property type="entry name" value="MFS_MefA_like"/>
    <property type="match status" value="1"/>
</dbReference>
<keyword evidence="2" id="KW-0813">Transport</keyword>
<evidence type="ECO:0000256" key="6">
    <source>
        <dbReference type="ARBA" id="ARBA00023136"/>
    </source>
</evidence>